<evidence type="ECO:0000259" key="1">
    <source>
        <dbReference type="PROSITE" id="PS51340"/>
    </source>
</evidence>
<accession>A0A9W6N2E0</accession>
<dbReference type="GO" id="GO:0030151">
    <property type="term" value="F:molybdenum ion binding"/>
    <property type="evidence" value="ECO:0007669"/>
    <property type="project" value="InterPro"/>
</dbReference>
<name>A0A9W6N2E0_9HYPH</name>
<dbReference type="InterPro" id="IPR005302">
    <property type="entry name" value="MoCF_Sase_C"/>
</dbReference>
<dbReference type="Proteomes" id="UP001143364">
    <property type="component" value="Unassembled WGS sequence"/>
</dbReference>
<dbReference type="PANTHER" id="PTHR36930">
    <property type="entry name" value="METAL-SULFUR CLUSTER BIOSYNTHESIS PROTEINS YUAD-RELATED"/>
    <property type="match status" value="1"/>
</dbReference>
<reference evidence="2" key="1">
    <citation type="journal article" date="2014" name="Int. J. Syst. Evol. Microbiol.">
        <title>Complete genome sequence of Corynebacterium casei LMG S-19264T (=DSM 44701T), isolated from a smear-ripened cheese.</title>
        <authorList>
            <consortium name="US DOE Joint Genome Institute (JGI-PGF)"/>
            <person name="Walter F."/>
            <person name="Albersmeier A."/>
            <person name="Kalinowski J."/>
            <person name="Ruckert C."/>
        </authorList>
    </citation>
    <scope>NUCLEOTIDE SEQUENCE</scope>
    <source>
        <strain evidence="2">VKM B-2555</strain>
    </source>
</reference>
<dbReference type="Pfam" id="PF03473">
    <property type="entry name" value="MOSC"/>
    <property type="match status" value="1"/>
</dbReference>
<dbReference type="SUPFAM" id="SSF50800">
    <property type="entry name" value="PK beta-barrel domain-like"/>
    <property type="match status" value="1"/>
</dbReference>
<evidence type="ECO:0000313" key="3">
    <source>
        <dbReference type="Proteomes" id="UP001143364"/>
    </source>
</evidence>
<protein>
    <submittedName>
        <fullName evidence="2">Molybdenum cofactor sulfurase</fullName>
    </submittedName>
</protein>
<organism evidence="2 3">
    <name type="scientific">Methylopila jiangsuensis</name>
    <dbReference type="NCBI Taxonomy" id="586230"/>
    <lineage>
        <taxon>Bacteria</taxon>
        <taxon>Pseudomonadati</taxon>
        <taxon>Pseudomonadota</taxon>
        <taxon>Alphaproteobacteria</taxon>
        <taxon>Hyphomicrobiales</taxon>
        <taxon>Methylopilaceae</taxon>
        <taxon>Methylopila</taxon>
    </lineage>
</organism>
<comment type="caution">
    <text evidence="2">The sequence shown here is derived from an EMBL/GenBank/DDBJ whole genome shotgun (WGS) entry which is preliminary data.</text>
</comment>
<dbReference type="InterPro" id="IPR052716">
    <property type="entry name" value="MOSC_domain"/>
</dbReference>
<feature type="domain" description="MOSC" evidence="1">
    <location>
        <begin position="35"/>
        <end position="191"/>
    </location>
</feature>
<dbReference type="EMBL" id="BSFK01000005">
    <property type="protein sequence ID" value="GLK75131.1"/>
    <property type="molecule type" value="Genomic_DNA"/>
</dbReference>
<dbReference type="PANTHER" id="PTHR36930:SF1">
    <property type="entry name" value="MOSC DOMAIN-CONTAINING PROTEIN"/>
    <property type="match status" value="1"/>
</dbReference>
<sequence>MTTDLLDDIVVHPARRLSAQLAAALAVADTDSFETEPVESLDLTLEGVPGDLHAGFTRAAGSREPWHPRGVEMRSGRQLSIVSEEELAEVAARLGLARIEAGWIGANLLLTGVARLSYLPAGTRLFFASGAAIVVEEPNAPCRDAGRAIAGHTGRPGDELSFPKAARRLRGVVASVERAGRIVSGEPVTIRVPEQWIY</sequence>
<evidence type="ECO:0000313" key="2">
    <source>
        <dbReference type="EMBL" id="GLK75131.1"/>
    </source>
</evidence>
<dbReference type="GO" id="GO:0003824">
    <property type="term" value="F:catalytic activity"/>
    <property type="evidence" value="ECO:0007669"/>
    <property type="project" value="InterPro"/>
</dbReference>
<dbReference type="AlphaFoldDB" id="A0A9W6N2E0"/>
<dbReference type="PROSITE" id="PS51340">
    <property type="entry name" value="MOSC"/>
    <property type="match status" value="1"/>
</dbReference>
<dbReference type="InterPro" id="IPR011037">
    <property type="entry name" value="Pyrv_Knase-like_insert_dom_sf"/>
</dbReference>
<dbReference type="RefSeq" id="WP_271203102.1">
    <property type="nucleotide sequence ID" value="NZ_BSFK01000005.1"/>
</dbReference>
<dbReference type="GO" id="GO:0030170">
    <property type="term" value="F:pyridoxal phosphate binding"/>
    <property type="evidence" value="ECO:0007669"/>
    <property type="project" value="InterPro"/>
</dbReference>
<dbReference type="Gene3D" id="2.40.33.20">
    <property type="entry name" value="PK beta-barrel domain-like"/>
    <property type="match status" value="1"/>
</dbReference>
<keyword evidence="3" id="KW-1185">Reference proteome</keyword>
<proteinExistence type="predicted"/>
<reference evidence="2" key="2">
    <citation type="submission" date="2023-01" db="EMBL/GenBank/DDBJ databases">
        <authorList>
            <person name="Sun Q."/>
            <person name="Evtushenko L."/>
        </authorList>
    </citation>
    <scope>NUCLEOTIDE SEQUENCE</scope>
    <source>
        <strain evidence="2">VKM B-2555</strain>
    </source>
</reference>
<gene>
    <name evidence="2" type="ORF">GCM10008171_03850</name>
</gene>